<dbReference type="OrthoDB" id="9815953at2"/>
<dbReference type="Proteomes" id="UP000037267">
    <property type="component" value="Unassembled WGS sequence"/>
</dbReference>
<organism evidence="1 2">
    <name type="scientific">Gottschalkia purinilytica</name>
    <name type="common">Clostridium purinilyticum</name>
    <dbReference type="NCBI Taxonomy" id="1503"/>
    <lineage>
        <taxon>Bacteria</taxon>
        <taxon>Bacillati</taxon>
        <taxon>Bacillota</taxon>
        <taxon>Tissierellia</taxon>
        <taxon>Tissierellales</taxon>
        <taxon>Gottschalkiaceae</taxon>
        <taxon>Gottschalkia</taxon>
    </lineage>
</organism>
<gene>
    <name evidence="1" type="primary">yyaC</name>
    <name evidence="1" type="ORF">CLPU_25c00010</name>
</gene>
<dbReference type="InterPro" id="IPR009665">
    <property type="entry name" value="YyaC"/>
</dbReference>
<dbReference type="NCBIfam" id="TIGR02841">
    <property type="entry name" value="spore_YyaC"/>
    <property type="match status" value="1"/>
</dbReference>
<comment type="caution">
    <text evidence="1">The sequence shown here is derived from an EMBL/GenBank/DDBJ whole genome shotgun (WGS) entry which is preliminary data.</text>
</comment>
<name>A0A0L0W6H4_GOTPU</name>
<dbReference type="SUPFAM" id="SSF53163">
    <property type="entry name" value="HybD-like"/>
    <property type="match status" value="1"/>
</dbReference>
<evidence type="ECO:0000313" key="2">
    <source>
        <dbReference type="Proteomes" id="UP000037267"/>
    </source>
</evidence>
<dbReference type="STRING" id="1503.CLPU_25c00010"/>
<dbReference type="PATRIC" id="fig|1503.3.peg.1425"/>
<dbReference type="RefSeq" id="WP_050378853.1">
    <property type="nucleotide sequence ID" value="NZ_LGSS01000025.1"/>
</dbReference>
<proteinExistence type="predicted"/>
<sequence length="198" mass="22455">MSIHYKKRNVSIDSSSPLAKSNLNDILLEYLDNYYDNSYDKLVILCIGTDRSTGDSLGPLIGYKLYDMLKIYPNVLVLGTLDSPVHAKNLEKKIEWIYSQFKKPFIIAIDACLGKQERIGYINICKGSIKPGAGVNKVLPEVGDMHITGIVNFSGFMEYIVLQNTRLNLVMRIADIVSSSLIISLWRFFKKQKELNQK</sequence>
<dbReference type="AlphaFoldDB" id="A0A0L0W6H4"/>
<reference evidence="2" key="1">
    <citation type="submission" date="2015-07" db="EMBL/GenBank/DDBJ databases">
        <title>Draft genome sequence of the purine-degrading Gottschalkia purinilyticum DSM 1384 (formerly Clostridium purinilyticum).</title>
        <authorList>
            <person name="Poehlein A."/>
            <person name="Schiel-Bengelsdorf B."/>
            <person name="Bengelsdorf F.R."/>
            <person name="Daniel R."/>
            <person name="Duerre P."/>
        </authorList>
    </citation>
    <scope>NUCLEOTIDE SEQUENCE [LARGE SCALE GENOMIC DNA]</scope>
    <source>
        <strain evidence="2">DSM 1384</strain>
    </source>
</reference>
<dbReference type="Pfam" id="PF06866">
    <property type="entry name" value="DUF1256"/>
    <property type="match status" value="1"/>
</dbReference>
<dbReference type="InterPro" id="IPR023430">
    <property type="entry name" value="Pept_HybD-like_dom_sf"/>
</dbReference>
<dbReference type="EMBL" id="LGSS01000025">
    <property type="protein sequence ID" value="KNF07091.1"/>
    <property type="molecule type" value="Genomic_DNA"/>
</dbReference>
<accession>A0A0L0W6H4</accession>
<evidence type="ECO:0000313" key="1">
    <source>
        <dbReference type="EMBL" id="KNF07091.1"/>
    </source>
</evidence>
<protein>
    <submittedName>
        <fullName evidence="1">Sporulation protein YyaC</fullName>
    </submittedName>
</protein>
<keyword evidence="2" id="KW-1185">Reference proteome</keyword>